<feature type="signal peptide" evidence="15">
    <location>
        <begin position="1"/>
        <end position="20"/>
    </location>
</feature>
<dbReference type="InterPro" id="IPR002192">
    <property type="entry name" value="PPDK_AMP/ATP-bd"/>
</dbReference>
<dbReference type="AlphaFoldDB" id="A0A6J4PSX0"/>
<dbReference type="SUPFAM" id="SSF56059">
    <property type="entry name" value="Glutathione synthetase ATP-binding domain-like"/>
    <property type="match status" value="1"/>
</dbReference>
<keyword evidence="15" id="KW-0732">Signal</keyword>
<dbReference type="UniPathway" id="UPA00138"/>
<comment type="cofactor">
    <cofactor evidence="1">
        <name>Mg(2+)</name>
        <dbReference type="ChEBI" id="CHEBI:18420"/>
    </cofactor>
</comment>
<keyword evidence="11" id="KW-0067">ATP-binding</keyword>
<sequence length="643" mass="73242">MKSKISLFLIVLCFTPTVFAQMSRKPTAARASAGAMPKKPDSAKRFINQVDSQEAFDQIARTYHQNTPYALPHAMFVIDRRHKNKIYYVNSQKYRFHKDFLLANYLVARGGDVYETIYIRQDRRFIVGTVAWQKTVEKFTFELYEGDTASAELIKLAYDVINETFFADVAFKPNSSRQDDATAALGINRVTADEIQKNQEYLALNTGKAVGRIHIIEKLDDTVEIGDNEILILKELPLNLPPVRGIIVAKPSTPLSHVNILAKGWGIPNVYIKDADKLFKELDTFVVELEANLTDYNIKRADLGTIKEKYLSPDETIAPSNLTVTKLAALRQMRKKDSIVYGAKSANLGEMMSARIPTLLVPDGFTVPFHWYDRFMRENKFNDRIDEFLDDLDFVHNPRVRRQKLEAFRAEIQNGEFDEKLKAEIIARWKTQLRGQPVFVRSSSNAEDLPNFSGAGLYSSVANVRGEEEIIRAVKKVWSSLWNFDAYEARVRNYVNQREVYMSALIQVGVNMQSGGVLITKDPFDPENENAVYVAAVWGHNEGITANKFVPEQVLYNQKSNAIQILTLSQQESILKFGEGGDLIETNEEAPPRRVLTDKNVRELVRVAGQIKRIFGGVKEQDIEWGMLNGRLYILQARPYFEK</sequence>
<evidence type="ECO:0000256" key="12">
    <source>
        <dbReference type="ARBA" id="ARBA00022842"/>
    </source>
</evidence>
<protein>
    <recommendedName>
        <fullName evidence="6">Phosphoenolpyruvate synthase</fullName>
        <ecNumber evidence="5">2.7.9.2</ecNumber>
    </recommendedName>
    <alternativeName>
        <fullName evidence="13">Pyruvate, water dikinase</fullName>
    </alternativeName>
</protein>
<evidence type="ECO:0000256" key="2">
    <source>
        <dbReference type="ARBA" id="ARBA00002988"/>
    </source>
</evidence>
<dbReference type="Gene3D" id="3.50.30.10">
    <property type="entry name" value="Phosphohistidine domain"/>
    <property type="match status" value="1"/>
</dbReference>
<evidence type="ECO:0000256" key="13">
    <source>
        <dbReference type="ARBA" id="ARBA00033470"/>
    </source>
</evidence>
<evidence type="ECO:0000256" key="6">
    <source>
        <dbReference type="ARBA" id="ARBA00021623"/>
    </source>
</evidence>
<evidence type="ECO:0000256" key="4">
    <source>
        <dbReference type="ARBA" id="ARBA00007837"/>
    </source>
</evidence>
<proteinExistence type="inferred from homology"/>
<dbReference type="InterPro" id="IPR006319">
    <property type="entry name" value="PEP_synth"/>
</dbReference>
<dbReference type="Gene3D" id="3.30.470.20">
    <property type="entry name" value="ATP-grasp fold, B domain"/>
    <property type="match status" value="1"/>
</dbReference>
<keyword evidence="12" id="KW-0460">Magnesium</keyword>
<dbReference type="GO" id="GO:0046872">
    <property type="term" value="F:metal ion binding"/>
    <property type="evidence" value="ECO:0007669"/>
    <property type="project" value="UniProtKB-KW"/>
</dbReference>
<keyword evidence="9" id="KW-0547">Nucleotide-binding</keyword>
<dbReference type="PANTHER" id="PTHR43030:SF1">
    <property type="entry name" value="PHOSPHOENOLPYRUVATE SYNTHASE"/>
    <property type="match status" value="1"/>
</dbReference>
<evidence type="ECO:0000256" key="11">
    <source>
        <dbReference type="ARBA" id="ARBA00022840"/>
    </source>
</evidence>
<evidence type="ECO:0000256" key="3">
    <source>
        <dbReference type="ARBA" id="ARBA00004742"/>
    </source>
</evidence>
<dbReference type="GO" id="GO:0008986">
    <property type="term" value="F:pyruvate, water dikinase activity"/>
    <property type="evidence" value="ECO:0007669"/>
    <property type="project" value="UniProtKB-EC"/>
</dbReference>
<evidence type="ECO:0000256" key="15">
    <source>
        <dbReference type="SAM" id="SignalP"/>
    </source>
</evidence>
<dbReference type="Gene3D" id="3.30.1490.20">
    <property type="entry name" value="ATP-grasp fold, A domain"/>
    <property type="match status" value="1"/>
</dbReference>
<comment type="similarity">
    <text evidence="4">Belongs to the PEP-utilizing enzyme family.</text>
</comment>
<evidence type="ECO:0000256" key="10">
    <source>
        <dbReference type="ARBA" id="ARBA00022777"/>
    </source>
</evidence>
<dbReference type="EC" id="2.7.9.2" evidence="5"/>
<comment type="catalytic activity">
    <reaction evidence="14">
        <text>pyruvate + ATP + H2O = phosphoenolpyruvate + AMP + phosphate + 2 H(+)</text>
        <dbReference type="Rhea" id="RHEA:11364"/>
        <dbReference type="ChEBI" id="CHEBI:15361"/>
        <dbReference type="ChEBI" id="CHEBI:15377"/>
        <dbReference type="ChEBI" id="CHEBI:15378"/>
        <dbReference type="ChEBI" id="CHEBI:30616"/>
        <dbReference type="ChEBI" id="CHEBI:43474"/>
        <dbReference type="ChEBI" id="CHEBI:58702"/>
        <dbReference type="ChEBI" id="CHEBI:456215"/>
        <dbReference type="EC" id="2.7.9.2"/>
    </reaction>
</comment>
<dbReference type="GO" id="GO:0006094">
    <property type="term" value="P:gluconeogenesis"/>
    <property type="evidence" value="ECO:0007669"/>
    <property type="project" value="UniProtKB-UniPathway"/>
</dbReference>
<evidence type="ECO:0000256" key="8">
    <source>
        <dbReference type="ARBA" id="ARBA00022723"/>
    </source>
</evidence>
<keyword evidence="17" id="KW-0670">Pyruvate</keyword>
<gene>
    <name evidence="17" type="ORF">AVDCRST_MAG74-3181</name>
</gene>
<dbReference type="EMBL" id="CADCUR010000280">
    <property type="protein sequence ID" value="CAA9423614.1"/>
    <property type="molecule type" value="Genomic_DNA"/>
</dbReference>
<keyword evidence="10" id="KW-0418">Kinase</keyword>
<feature type="domain" description="Pyruvate phosphate dikinase AMP/ATP-binding" evidence="16">
    <location>
        <begin position="342"/>
        <end position="640"/>
    </location>
</feature>
<reference evidence="17" key="1">
    <citation type="submission" date="2020-02" db="EMBL/GenBank/DDBJ databases">
        <authorList>
            <person name="Meier V. D."/>
        </authorList>
    </citation>
    <scope>NUCLEOTIDE SEQUENCE</scope>
    <source>
        <strain evidence="17">AVDCRST_MAG74</strain>
    </source>
</reference>
<dbReference type="GO" id="GO:0005524">
    <property type="term" value="F:ATP binding"/>
    <property type="evidence" value="ECO:0007669"/>
    <property type="project" value="UniProtKB-KW"/>
</dbReference>
<evidence type="ECO:0000256" key="7">
    <source>
        <dbReference type="ARBA" id="ARBA00022679"/>
    </source>
</evidence>
<evidence type="ECO:0000259" key="16">
    <source>
        <dbReference type="Pfam" id="PF01326"/>
    </source>
</evidence>
<evidence type="ECO:0000256" key="1">
    <source>
        <dbReference type="ARBA" id="ARBA00001946"/>
    </source>
</evidence>
<evidence type="ECO:0000256" key="9">
    <source>
        <dbReference type="ARBA" id="ARBA00022741"/>
    </source>
</evidence>
<comment type="pathway">
    <text evidence="3">Carbohydrate biosynthesis; gluconeogenesis.</text>
</comment>
<dbReference type="InterPro" id="IPR013815">
    <property type="entry name" value="ATP_grasp_subdomain_1"/>
</dbReference>
<feature type="chain" id="PRO_5026998162" description="Phosphoenolpyruvate synthase" evidence="15">
    <location>
        <begin position="21"/>
        <end position="643"/>
    </location>
</feature>
<name>A0A6J4PSX0_9BACT</name>
<evidence type="ECO:0000256" key="14">
    <source>
        <dbReference type="ARBA" id="ARBA00047700"/>
    </source>
</evidence>
<keyword evidence="7 17" id="KW-0808">Transferase</keyword>
<dbReference type="Pfam" id="PF01326">
    <property type="entry name" value="PPDK_N"/>
    <property type="match status" value="1"/>
</dbReference>
<accession>A0A6J4PSX0</accession>
<keyword evidence="8" id="KW-0479">Metal-binding</keyword>
<organism evidence="17">
    <name type="scientific">uncultured Pyrinomonadaceae bacterium</name>
    <dbReference type="NCBI Taxonomy" id="2283094"/>
    <lineage>
        <taxon>Bacteria</taxon>
        <taxon>Pseudomonadati</taxon>
        <taxon>Acidobacteriota</taxon>
        <taxon>Blastocatellia</taxon>
        <taxon>Blastocatellales</taxon>
        <taxon>Pyrinomonadaceae</taxon>
        <taxon>environmental samples</taxon>
    </lineage>
</organism>
<dbReference type="PANTHER" id="PTHR43030">
    <property type="entry name" value="PHOSPHOENOLPYRUVATE SYNTHASE"/>
    <property type="match status" value="1"/>
</dbReference>
<evidence type="ECO:0000313" key="17">
    <source>
        <dbReference type="EMBL" id="CAA9423614.1"/>
    </source>
</evidence>
<comment type="function">
    <text evidence="2">Catalyzes the phosphorylation of pyruvate to phosphoenolpyruvate.</text>
</comment>
<evidence type="ECO:0000256" key="5">
    <source>
        <dbReference type="ARBA" id="ARBA00011996"/>
    </source>
</evidence>